<dbReference type="PANTHER" id="PTHR10622:SF12">
    <property type="entry name" value="HET DOMAIN-CONTAINING PROTEIN"/>
    <property type="match status" value="1"/>
</dbReference>
<sequence length="487" mass="54875">MRLLNTTTYTLETFIGANTPRYVILSHIWGNDEVLFEDIQAALQDKSADESEQKWRKKSGAKKVLDAAKKASRNGFKYIWIDTCCIDKSSSAELSEAINSMYRWYQDSAVCYVYLSDVHSGNVDSNGAGFLDLDFNDVGPADVYLSDVNSNDVEDGVTFEESRWFRRGWTEWKGIGSRHSLATTISTVTRIDTSLLESPLEYHLKRPRLEVFSIHTRMTWAYMRETTRPEDRAYCMMGIFDVNMPLLYGEGIVKAFARLQEEIIKGYHDQSILLHINPGNTLASTPDDFLPTHQFELSHKSPPYGLESTSSGHRTSLLLHPNFVGSTLAILEVVFAEDPSMLCRPAIQLGPRGTDEFDRRSGNVYQKASLTAYGGLQNFASHYFNIHKDVRKVILKNAPKQDSSSRFSMPVSDGVRITVALKWLTFLETEIIDFEAEIAEEISGEPKTAAPACEAKKTNSEALATLPSNIVNSTKIPKDRYRIRRCA</sequence>
<reference evidence="2 3" key="1">
    <citation type="submission" date="2018-12" db="EMBL/GenBank/DDBJ databases">
        <title>Draft genome sequence of Xylaria grammica IHI A82.</title>
        <authorList>
            <person name="Buettner E."/>
            <person name="Kellner H."/>
        </authorList>
    </citation>
    <scope>NUCLEOTIDE SEQUENCE [LARGE SCALE GENOMIC DNA]</scope>
    <source>
        <strain evidence="2 3">IHI A82</strain>
    </source>
</reference>
<dbReference type="InterPro" id="IPR010730">
    <property type="entry name" value="HET"/>
</dbReference>
<dbReference type="PANTHER" id="PTHR10622">
    <property type="entry name" value="HET DOMAIN-CONTAINING PROTEIN"/>
    <property type="match status" value="1"/>
</dbReference>
<gene>
    <name evidence="2" type="ORF">EKO27_g11037</name>
</gene>
<evidence type="ECO:0000313" key="2">
    <source>
        <dbReference type="EMBL" id="RWA04064.1"/>
    </source>
</evidence>
<keyword evidence="3" id="KW-1185">Reference proteome</keyword>
<evidence type="ECO:0000313" key="3">
    <source>
        <dbReference type="Proteomes" id="UP000286045"/>
    </source>
</evidence>
<dbReference type="Pfam" id="PF06985">
    <property type="entry name" value="HET"/>
    <property type="match status" value="1"/>
</dbReference>
<protein>
    <recommendedName>
        <fullName evidence="1">Heterokaryon incompatibility domain-containing protein</fullName>
    </recommendedName>
</protein>
<accession>A0A439CPI2</accession>
<dbReference type="EMBL" id="RYZI01000640">
    <property type="protein sequence ID" value="RWA04064.1"/>
    <property type="molecule type" value="Genomic_DNA"/>
</dbReference>
<dbReference type="AlphaFoldDB" id="A0A439CPI2"/>
<feature type="domain" description="Heterokaryon incompatibility" evidence="1">
    <location>
        <begin position="22"/>
        <end position="170"/>
    </location>
</feature>
<evidence type="ECO:0000259" key="1">
    <source>
        <dbReference type="Pfam" id="PF06985"/>
    </source>
</evidence>
<dbReference type="Proteomes" id="UP000286045">
    <property type="component" value="Unassembled WGS sequence"/>
</dbReference>
<dbReference type="STRING" id="363999.A0A439CPI2"/>
<organism evidence="2 3">
    <name type="scientific">Xylaria grammica</name>
    <dbReference type="NCBI Taxonomy" id="363999"/>
    <lineage>
        <taxon>Eukaryota</taxon>
        <taxon>Fungi</taxon>
        <taxon>Dikarya</taxon>
        <taxon>Ascomycota</taxon>
        <taxon>Pezizomycotina</taxon>
        <taxon>Sordariomycetes</taxon>
        <taxon>Xylariomycetidae</taxon>
        <taxon>Xylariales</taxon>
        <taxon>Xylariaceae</taxon>
        <taxon>Xylaria</taxon>
    </lineage>
</organism>
<name>A0A439CPI2_9PEZI</name>
<proteinExistence type="predicted"/>
<comment type="caution">
    <text evidence="2">The sequence shown here is derived from an EMBL/GenBank/DDBJ whole genome shotgun (WGS) entry which is preliminary data.</text>
</comment>